<dbReference type="EMBL" id="FNXT01000785">
    <property type="protein sequence ID" value="SZX67304.1"/>
    <property type="molecule type" value="Genomic_DNA"/>
</dbReference>
<sequence>MHCFRSSSVGAAGSQQTRRSSAGREATHSAKSKIVDRIRSRQTSTAAATVGEAAGAAAAVGAAASRPTGPLLLDSIRNSFKTHSGAPYSSKPRGSPRICILGAGVNGLATALRLQQALPSARLTIYADKFGSDLTSHGAAGVWQPYKLSETPEVLTHRWGAETFTHLMELVHSPEAVQAGVEPMYCNSLFLAEEPDPFWASTVSGFQRMRETDLALFSKHVDWPSIQAAAAVAAAAAASSYSPTDSCGPGDGSIDAATAAENATAFVDGYSFNTVVCEGRLYMRWLSNQLDAAGVTQQQRRLRCLSELAGEGWDLVINCCGLGSRDLLPDPHCYPIRGQIMRVRAPWVSQCVFAEFPDETSYIIPNREWVVLGGTGQVGNFSSSMALADAEKIAGRALQVVPSLAHAELLDHWVGLRPGRVRLRLEAEVMSPLALAAAAEAAGVEPGSSTPGSGRLEELRLVHNYGHGGSGLTLAWGTAGDAVQLALSMLQGGAPGVVCVPGERAAKA</sequence>
<dbReference type="GO" id="GO:0019478">
    <property type="term" value="P:D-amino acid catabolic process"/>
    <property type="evidence" value="ECO:0007669"/>
    <property type="project" value="TreeGrafter"/>
</dbReference>
<evidence type="ECO:0000256" key="6">
    <source>
        <dbReference type="SAM" id="MobiDB-lite"/>
    </source>
</evidence>
<dbReference type="PANTHER" id="PTHR11530">
    <property type="entry name" value="D-AMINO ACID OXIDASE"/>
    <property type="match status" value="1"/>
</dbReference>
<dbReference type="Proteomes" id="UP000256970">
    <property type="component" value="Unassembled WGS sequence"/>
</dbReference>
<evidence type="ECO:0000313" key="8">
    <source>
        <dbReference type="EMBL" id="SZX67304.1"/>
    </source>
</evidence>
<dbReference type="PANTHER" id="PTHR11530:SF11">
    <property type="entry name" value="D-ASPARTATE OXIDASE"/>
    <property type="match status" value="1"/>
</dbReference>
<dbReference type="GO" id="GO:0071949">
    <property type="term" value="F:FAD binding"/>
    <property type="evidence" value="ECO:0007669"/>
    <property type="project" value="InterPro"/>
</dbReference>
<keyword evidence="9" id="KW-1185">Reference proteome</keyword>
<evidence type="ECO:0000256" key="2">
    <source>
        <dbReference type="ARBA" id="ARBA00006730"/>
    </source>
</evidence>
<dbReference type="SUPFAM" id="SSF51971">
    <property type="entry name" value="Nucleotide-binding domain"/>
    <property type="match status" value="1"/>
</dbReference>
<dbReference type="InterPro" id="IPR023209">
    <property type="entry name" value="DAO"/>
</dbReference>
<protein>
    <recommendedName>
        <fullName evidence="7">FAD dependent oxidoreductase domain-containing protein</fullName>
    </recommendedName>
</protein>
<accession>A0A383VRD5</accession>
<reference evidence="8 9" key="1">
    <citation type="submission" date="2016-10" db="EMBL/GenBank/DDBJ databases">
        <authorList>
            <person name="Cai Z."/>
        </authorList>
    </citation>
    <scope>NUCLEOTIDE SEQUENCE [LARGE SCALE GENOMIC DNA]</scope>
</reference>
<dbReference type="Gene3D" id="3.40.50.720">
    <property type="entry name" value="NAD(P)-binding Rossmann-like Domain"/>
    <property type="match status" value="2"/>
</dbReference>
<dbReference type="InterPro" id="IPR006181">
    <property type="entry name" value="D-amino_acid_oxidase_CS"/>
</dbReference>
<dbReference type="Gene3D" id="3.30.9.10">
    <property type="entry name" value="D-Amino Acid Oxidase, subunit A, domain 2"/>
    <property type="match status" value="1"/>
</dbReference>
<feature type="region of interest" description="Disordered" evidence="6">
    <location>
        <begin position="1"/>
        <end position="40"/>
    </location>
</feature>
<keyword evidence="3" id="KW-0285">Flavoprotein</keyword>
<dbReference type="GO" id="GO:0005737">
    <property type="term" value="C:cytoplasm"/>
    <property type="evidence" value="ECO:0007669"/>
    <property type="project" value="TreeGrafter"/>
</dbReference>
<dbReference type="GO" id="GO:0003884">
    <property type="term" value="F:D-amino-acid oxidase activity"/>
    <property type="evidence" value="ECO:0007669"/>
    <property type="project" value="InterPro"/>
</dbReference>
<evidence type="ECO:0000259" key="7">
    <source>
        <dbReference type="Pfam" id="PF01266"/>
    </source>
</evidence>
<dbReference type="AlphaFoldDB" id="A0A383VRD5"/>
<comment type="cofactor">
    <cofactor evidence="1">
        <name>FAD</name>
        <dbReference type="ChEBI" id="CHEBI:57692"/>
    </cofactor>
</comment>
<evidence type="ECO:0000256" key="4">
    <source>
        <dbReference type="ARBA" id="ARBA00022827"/>
    </source>
</evidence>
<proteinExistence type="inferred from homology"/>
<dbReference type="PROSITE" id="PS00677">
    <property type="entry name" value="DAO"/>
    <property type="match status" value="1"/>
</dbReference>
<name>A0A383VRD5_TETOB</name>
<keyword evidence="4" id="KW-0274">FAD</keyword>
<dbReference type="SUPFAM" id="SSF54373">
    <property type="entry name" value="FAD-linked reductases, C-terminal domain"/>
    <property type="match status" value="1"/>
</dbReference>
<comment type="similarity">
    <text evidence="2">Belongs to the DAMOX/DASOX family.</text>
</comment>
<evidence type="ECO:0000256" key="1">
    <source>
        <dbReference type="ARBA" id="ARBA00001974"/>
    </source>
</evidence>
<feature type="compositionally biased region" description="Basic and acidic residues" evidence="6">
    <location>
        <begin position="25"/>
        <end position="39"/>
    </location>
</feature>
<evidence type="ECO:0000256" key="3">
    <source>
        <dbReference type="ARBA" id="ARBA00022630"/>
    </source>
</evidence>
<evidence type="ECO:0000256" key="5">
    <source>
        <dbReference type="ARBA" id="ARBA00023002"/>
    </source>
</evidence>
<evidence type="ECO:0000313" key="9">
    <source>
        <dbReference type="Proteomes" id="UP000256970"/>
    </source>
</evidence>
<dbReference type="InterPro" id="IPR006076">
    <property type="entry name" value="FAD-dep_OxRdtase"/>
</dbReference>
<organism evidence="8 9">
    <name type="scientific">Tetradesmus obliquus</name>
    <name type="common">Green alga</name>
    <name type="synonym">Acutodesmus obliquus</name>
    <dbReference type="NCBI Taxonomy" id="3088"/>
    <lineage>
        <taxon>Eukaryota</taxon>
        <taxon>Viridiplantae</taxon>
        <taxon>Chlorophyta</taxon>
        <taxon>core chlorophytes</taxon>
        <taxon>Chlorophyceae</taxon>
        <taxon>CS clade</taxon>
        <taxon>Sphaeropleales</taxon>
        <taxon>Scenedesmaceae</taxon>
        <taxon>Tetradesmus</taxon>
    </lineage>
</organism>
<gene>
    <name evidence="8" type="ORF">BQ4739_LOCUS7710</name>
</gene>
<feature type="compositionally biased region" description="Polar residues" evidence="6">
    <location>
        <begin position="1"/>
        <end position="20"/>
    </location>
</feature>
<dbReference type="Pfam" id="PF01266">
    <property type="entry name" value="DAO"/>
    <property type="match status" value="1"/>
</dbReference>
<dbReference type="STRING" id="3088.A0A383VRD5"/>
<keyword evidence="5" id="KW-0560">Oxidoreductase</keyword>
<feature type="domain" description="FAD dependent oxidoreductase" evidence="7">
    <location>
        <begin position="97"/>
        <end position="482"/>
    </location>
</feature>